<feature type="transmembrane region" description="Helical" evidence="1">
    <location>
        <begin position="341"/>
        <end position="358"/>
    </location>
</feature>
<feature type="transmembrane region" description="Helical" evidence="1">
    <location>
        <begin position="394"/>
        <end position="415"/>
    </location>
</feature>
<reference evidence="2 3" key="1">
    <citation type="submission" date="2024-03" db="EMBL/GenBank/DDBJ databases">
        <title>Actinomycetospora sp. OC33-EN06, a novel actinomycete isolated from wild orchid (Aerides multiflora).</title>
        <authorList>
            <person name="Suriyachadkun C."/>
        </authorList>
    </citation>
    <scope>NUCLEOTIDE SEQUENCE [LARGE SCALE GENOMIC DNA]</scope>
    <source>
        <strain evidence="2 3">OC33-EN06</strain>
    </source>
</reference>
<feature type="transmembrane region" description="Helical" evidence="1">
    <location>
        <begin position="118"/>
        <end position="137"/>
    </location>
</feature>
<dbReference type="Proteomes" id="UP001370100">
    <property type="component" value="Unassembled WGS sequence"/>
</dbReference>
<evidence type="ECO:0000313" key="2">
    <source>
        <dbReference type="EMBL" id="MEJ2886621.1"/>
    </source>
</evidence>
<evidence type="ECO:0000256" key="1">
    <source>
        <dbReference type="SAM" id="Phobius"/>
    </source>
</evidence>
<feature type="transmembrane region" description="Helical" evidence="1">
    <location>
        <begin position="12"/>
        <end position="31"/>
    </location>
</feature>
<keyword evidence="3" id="KW-1185">Reference proteome</keyword>
<feature type="transmembrane region" description="Helical" evidence="1">
    <location>
        <begin position="216"/>
        <end position="238"/>
    </location>
</feature>
<feature type="transmembrane region" description="Helical" evidence="1">
    <location>
        <begin position="37"/>
        <end position="53"/>
    </location>
</feature>
<feature type="transmembrane region" description="Helical" evidence="1">
    <location>
        <begin position="258"/>
        <end position="281"/>
    </location>
</feature>
<keyword evidence="1" id="KW-0472">Membrane</keyword>
<protein>
    <recommendedName>
        <fullName evidence="4">O-antigen/teichoic acid export membrane protein</fullName>
    </recommendedName>
</protein>
<keyword evidence="1" id="KW-1133">Transmembrane helix</keyword>
<dbReference type="EMBL" id="JBBEGL010000002">
    <property type="protein sequence ID" value="MEJ2886621.1"/>
    <property type="molecule type" value="Genomic_DNA"/>
</dbReference>
<feature type="transmembrane region" description="Helical" evidence="1">
    <location>
        <begin position="149"/>
        <end position="170"/>
    </location>
</feature>
<evidence type="ECO:0008006" key="4">
    <source>
        <dbReference type="Google" id="ProtNLM"/>
    </source>
</evidence>
<name>A0ABU8N4L1_9PSEU</name>
<feature type="transmembrane region" description="Helical" evidence="1">
    <location>
        <begin position="370"/>
        <end position="388"/>
    </location>
</feature>
<accession>A0ABU8N4L1</accession>
<organism evidence="2 3">
    <name type="scientific">Actinomycetospora aeridis</name>
    <dbReference type="NCBI Taxonomy" id="3129231"/>
    <lineage>
        <taxon>Bacteria</taxon>
        <taxon>Bacillati</taxon>
        <taxon>Actinomycetota</taxon>
        <taxon>Actinomycetes</taxon>
        <taxon>Pseudonocardiales</taxon>
        <taxon>Pseudonocardiaceae</taxon>
        <taxon>Actinomycetospora</taxon>
    </lineage>
</organism>
<feature type="transmembrane region" description="Helical" evidence="1">
    <location>
        <begin position="176"/>
        <end position="204"/>
    </location>
</feature>
<evidence type="ECO:0000313" key="3">
    <source>
        <dbReference type="Proteomes" id="UP001370100"/>
    </source>
</evidence>
<keyword evidence="1" id="KW-0812">Transmembrane</keyword>
<dbReference type="RefSeq" id="WP_337713096.1">
    <property type="nucleotide sequence ID" value="NZ_JBBEGL010000002.1"/>
</dbReference>
<sequence length="420" mass="41252">MTATTSVRGRAAALAVPLSLVGLAAAGYLALVAGGRALPAASFAGLSSFYLLANTVGRGTFAAFELELTRGVARALERGTSTLAVCRSALPRAGLLLAAVLVVLAATSPLLARAVGGGGAVLLLGASAVGLAASSFLRGPLAGAGRYALFAASLAAEAVVVLGGAVVLLLTGTPSLLAWIGLLALSPLAGVVVVGVGGGAAAAVRATRSHAPLPGELATTVPALMWGSVLFLCSQGVWNLAPVVATARADAFLAAAGGFAAVAVLLRAPVMAFPAIQALLLPRLARAQVGGHGAAGSHRRQARYIVAAVGGGALWMVLAVALADPVVSWLFAIDSTPSRGIVAMLAASILLGTIAQLGQAELLARGRSAAVALTWAAALGVLLAGSVLPIDPLWAAACGQLGATATALTAIAVLLRRGRA</sequence>
<proteinExistence type="predicted"/>
<comment type="caution">
    <text evidence="2">The sequence shown here is derived from an EMBL/GenBank/DDBJ whole genome shotgun (WGS) entry which is preliminary data.</text>
</comment>
<feature type="transmembrane region" description="Helical" evidence="1">
    <location>
        <begin position="302"/>
        <end position="321"/>
    </location>
</feature>
<gene>
    <name evidence="2" type="ORF">WCD41_09190</name>
</gene>
<feature type="transmembrane region" description="Helical" evidence="1">
    <location>
        <begin position="93"/>
        <end position="112"/>
    </location>
</feature>